<proteinExistence type="predicted"/>
<accession>A0A2H0KF59</accession>
<dbReference type="Proteomes" id="UP000229342">
    <property type="component" value="Unassembled WGS sequence"/>
</dbReference>
<name>A0A2H0KF59_9BACT</name>
<dbReference type="Pfam" id="PF05159">
    <property type="entry name" value="Capsule_synth"/>
    <property type="match status" value="1"/>
</dbReference>
<dbReference type="EMBL" id="PCVG01000014">
    <property type="protein sequence ID" value="PIQ69034.1"/>
    <property type="molecule type" value="Genomic_DNA"/>
</dbReference>
<dbReference type="SUPFAM" id="SSF53756">
    <property type="entry name" value="UDP-Glycosyltransferase/glycogen phosphorylase"/>
    <property type="match status" value="1"/>
</dbReference>
<organism evidence="1 2">
    <name type="scientific">Candidatus Taylorbacteria bacterium CG11_big_fil_rev_8_21_14_0_20_46_11</name>
    <dbReference type="NCBI Taxonomy" id="1975025"/>
    <lineage>
        <taxon>Bacteria</taxon>
        <taxon>Candidatus Tayloriibacteriota</taxon>
    </lineage>
</organism>
<dbReference type="InterPro" id="IPR007833">
    <property type="entry name" value="Capsule_polysaccharide_synth"/>
</dbReference>
<protein>
    <recommendedName>
        <fullName evidence="3">Capsule polysaccharide biosynthesis protein</fullName>
    </recommendedName>
</protein>
<comment type="caution">
    <text evidence="1">The sequence shown here is derived from an EMBL/GenBank/DDBJ whole genome shotgun (WGS) entry which is preliminary data.</text>
</comment>
<reference evidence="1 2" key="1">
    <citation type="submission" date="2017-09" db="EMBL/GenBank/DDBJ databases">
        <title>Depth-based differentiation of microbial function through sediment-hosted aquifers and enrichment of novel symbionts in the deep terrestrial subsurface.</title>
        <authorList>
            <person name="Probst A.J."/>
            <person name="Ladd B."/>
            <person name="Jarett J.K."/>
            <person name="Geller-Mcgrath D.E."/>
            <person name="Sieber C.M."/>
            <person name="Emerson J.B."/>
            <person name="Anantharaman K."/>
            <person name="Thomas B.C."/>
            <person name="Malmstrom R."/>
            <person name="Stieglmeier M."/>
            <person name="Klingl A."/>
            <person name="Woyke T."/>
            <person name="Ryan C.M."/>
            <person name="Banfield J.F."/>
        </authorList>
    </citation>
    <scope>NUCLEOTIDE SEQUENCE [LARGE SCALE GENOMIC DNA]</scope>
    <source>
        <strain evidence="1">CG11_big_fil_rev_8_21_14_0_20_46_11</strain>
    </source>
</reference>
<sequence>MKICFLLQRNFAYVGHAMALHFKDRYSIDDFCGYVFSRASLDFLQTQKEITYGTLLLDEEVHERYKQETLDIDYLKAFEEAYGIPNLWPYIEVDRLIRHGQFIRDYPHNTSPYSHEEMLRVFQVHAKAAVHFFDEEKPDCLILSVIGNIGTMLLYHLAKKRDLPVFFIETTRVGNQFTITENIHTLSYVEDVYKKLQSKAATYPDERARAHAYVEAFRKAPTPHSSIDSPNVRPVTRGRQFSFLFPKKMFISFRWLIHTYTSYIFDPQRNDYDMIKPWHYLWDRLKRKMRVLIGFDDLYDNLDLTKSFAFYPLQHEPEISLSLFAPFYNDQIWVIKQVAKSLPIDFVLYVKEHPSTFGYRSRFFYKELKKIPQVRLISPTEVSFGITERAKLVFTSTGTTGFEALMLKKPVIVFGDVFYSLLPMVKRCAAVADLPYLIKEQLERHTHDEVALIDLITAVYKESAEIDLTQIWDIDGTSFMEKKKQAVIPLTDLIASKLRLMPR</sequence>
<evidence type="ECO:0000313" key="2">
    <source>
        <dbReference type="Proteomes" id="UP000229342"/>
    </source>
</evidence>
<dbReference type="Gene3D" id="3.40.50.2000">
    <property type="entry name" value="Glycogen Phosphorylase B"/>
    <property type="match status" value="1"/>
</dbReference>
<dbReference type="GO" id="GO:0000271">
    <property type="term" value="P:polysaccharide biosynthetic process"/>
    <property type="evidence" value="ECO:0007669"/>
    <property type="project" value="InterPro"/>
</dbReference>
<evidence type="ECO:0000313" key="1">
    <source>
        <dbReference type="EMBL" id="PIQ69034.1"/>
    </source>
</evidence>
<evidence type="ECO:0008006" key="3">
    <source>
        <dbReference type="Google" id="ProtNLM"/>
    </source>
</evidence>
<dbReference type="AlphaFoldDB" id="A0A2H0KF59"/>
<dbReference type="GO" id="GO:0015774">
    <property type="term" value="P:polysaccharide transport"/>
    <property type="evidence" value="ECO:0007669"/>
    <property type="project" value="InterPro"/>
</dbReference>
<gene>
    <name evidence="1" type="ORF">COV91_00910</name>
</gene>